<keyword evidence="5" id="KW-0964">Secreted</keyword>
<dbReference type="EC" id="3.1.3.2" evidence="4"/>
<comment type="catalytic activity">
    <reaction evidence="1">
        <text>a phosphate monoester + H2O = an alcohol + phosphate</text>
        <dbReference type="Rhea" id="RHEA:15017"/>
        <dbReference type="ChEBI" id="CHEBI:15377"/>
        <dbReference type="ChEBI" id="CHEBI:30879"/>
        <dbReference type="ChEBI" id="CHEBI:43474"/>
        <dbReference type="ChEBI" id="CHEBI:67140"/>
        <dbReference type="EC" id="3.1.3.2"/>
    </reaction>
</comment>
<feature type="binding site" evidence="11">
    <location>
        <position position="21"/>
    </location>
    <ligand>
        <name>Fe cation</name>
        <dbReference type="ChEBI" id="CHEBI:24875"/>
        <label>1</label>
    </ligand>
</feature>
<dbReference type="AlphaFoldDB" id="A0AA41UUE2"/>
<reference evidence="13" key="1">
    <citation type="submission" date="2022-03" db="EMBL/GenBank/DDBJ databases">
        <title>A functionally conserved STORR gene fusion in Papaver species that diverged 16.8 million years ago.</title>
        <authorList>
            <person name="Catania T."/>
        </authorList>
    </citation>
    <scope>NUCLEOTIDE SEQUENCE</scope>
    <source>
        <strain evidence="13">S-191538</strain>
    </source>
</reference>
<dbReference type="FunFam" id="3.60.21.10:FF:000027">
    <property type="entry name" value="Purple acid phosphatase"/>
    <property type="match status" value="1"/>
</dbReference>
<proteinExistence type="inferred from homology"/>
<sequence>MGRIGEKLDIEFVISTGDNFYDNGLTSVDDPLFEESFMNIYKAPSLQKTWYNVLGNHDYRGNVEAQLSPILPLLDSRWVCLRSYVLEAEIVDFFFVDTTPFVDKYFTEPGEHTYDWSGISPRKSYIAKHLEDLQTALKESNAKWKIVVGHHTMRTAGHHRDTEEIVEQMLPILEENNVDLYINGHDHCLQHITGTKRNGKMEFVTSGGGSKAWNGDIQEDKEGLQFFHDGQGFVSIELTPIVAKIVYYDVFGHIMYHFSMYKEEQQHSFT</sequence>
<dbReference type="Pfam" id="PF00149">
    <property type="entry name" value="Metallophos"/>
    <property type="match status" value="1"/>
</dbReference>
<keyword evidence="10" id="KW-0325">Glycoprotein</keyword>
<dbReference type="PANTHER" id="PTHR10161">
    <property type="entry name" value="TARTRATE-RESISTANT ACID PHOSPHATASE TYPE 5"/>
    <property type="match status" value="1"/>
</dbReference>
<evidence type="ECO:0000256" key="3">
    <source>
        <dbReference type="ARBA" id="ARBA00008723"/>
    </source>
</evidence>
<evidence type="ECO:0000313" key="14">
    <source>
        <dbReference type="Proteomes" id="UP001177140"/>
    </source>
</evidence>
<evidence type="ECO:0000256" key="2">
    <source>
        <dbReference type="ARBA" id="ARBA00004613"/>
    </source>
</evidence>
<feature type="binding site" evidence="11">
    <location>
        <position position="150"/>
    </location>
    <ligand>
        <name>Fe cation</name>
        <dbReference type="ChEBI" id="CHEBI:24875"/>
        <label>2</label>
    </ligand>
</feature>
<dbReference type="InterPro" id="IPR051558">
    <property type="entry name" value="Metallophosphoesterase_PAP"/>
</dbReference>
<dbReference type="Proteomes" id="UP001177140">
    <property type="component" value="Unassembled WGS sequence"/>
</dbReference>
<comment type="similarity">
    <text evidence="3">Belongs to the metallophosphoesterase superfamily. Purple acid phosphatase family.</text>
</comment>
<evidence type="ECO:0000256" key="7">
    <source>
        <dbReference type="ARBA" id="ARBA00022729"/>
    </source>
</evidence>
<keyword evidence="8" id="KW-0378">Hydrolase</keyword>
<gene>
    <name evidence="13" type="ORF">MKW94_010858</name>
</gene>
<organism evidence="13 14">
    <name type="scientific">Papaver nudicaule</name>
    <name type="common">Iceland poppy</name>
    <dbReference type="NCBI Taxonomy" id="74823"/>
    <lineage>
        <taxon>Eukaryota</taxon>
        <taxon>Viridiplantae</taxon>
        <taxon>Streptophyta</taxon>
        <taxon>Embryophyta</taxon>
        <taxon>Tracheophyta</taxon>
        <taxon>Spermatophyta</taxon>
        <taxon>Magnoliopsida</taxon>
        <taxon>Ranunculales</taxon>
        <taxon>Papaveraceae</taxon>
        <taxon>Papaveroideae</taxon>
        <taxon>Papaver</taxon>
    </lineage>
</organism>
<evidence type="ECO:0000259" key="12">
    <source>
        <dbReference type="Pfam" id="PF00149"/>
    </source>
</evidence>
<keyword evidence="7" id="KW-0732">Signal</keyword>
<evidence type="ECO:0000256" key="6">
    <source>
        <dbReference type="ARBA" id="ARBA00022723"/>
    </source>
</evidence>
<feature type="binding site" evidence="11">
    <location>
        <position position="18"/>
    </location>
    <ligand>
        <name>Fe cation</name>
        <dbReference type="ChEBI" id="CHEBI:24875"/>
        <label>2</label>
    </ligand>
</feature>
<dbReference type="InterPro" id="IPR004843">
    <property type="entry name" value="Calcineurin-like_PHP"/>
</dbReference>
<evidence type="ECO:0000256" key="1">
    <source>
        <dbReference type="ARBA" id="ARBA00000032"/>
    </source>
</evidence>
<feature type="binding site" evidence="11">
    <location>
        <position position="187"/>
    </location>
    <ligand>
        <name>Fe cation</name>
        <dbReference type="ChEBI" id="CHEBI:24875"/>
        <label>1</label>
    </ligand>
</feature>
<dbReference type="InterPro" id="IPR029052">
    <property type="entry name" value="Metallo-depent_PP-like"/>
</dbReference>
<dbReference type="EMBL" id="JAJJMA010016254">
    <property type="protein sequence ID" value="MCL7022895.1"/>
    <property type="molecule type" value="Genomic_DNA"/>
</dbReference>
<feature type="binding site" evidence="11">
    <location>
        <position position="18"/>
    </location>
    <ligand>
        <name>Fe cation</name>
        <dbReference type="ChEBI" id="CHEBI:24875"/>
        <label>1</label>
    </ligand>
</feature>
<keyword evidence="9" id="KW-0862">Zinc</keyword>
<dbReference type="Gene3D" id="3.60.21.10">
    <property type="match status" value="1"/>
</dbReference>
<evidence type="ECO:0000256" key="4">
    <source>
        <dbReference type="ARBA" id="ARBA00012646"/>
    </source>
</evidence>
<dbReference type="CDD" id="cd07378">
    <property type="entry name" value="MPP_ACP5"/>
    <property type="match status" value="1"/>
</dbReference>
<dbReference type="GO" id="GO:0005576">
    <property type="term" value="C:extracellular region"/>
    <property type="evidence" value="ECO:0007669"/>
    <property type="project" value="UniProtKB-SubCell"/>
</dbReference>
<evidence type="ECO:0000313" key="13">
    <source>
        <dbReference type="EMBL" id="MCL7022895.1"/>
    </source>
</evidence>
<evidence type="ECO:0000256" key="5">
    <source>
        <dbReference type="ARBA" id="ARBA00022525"/>
    </source>
</evidence>
<name>A0AA41UUE2_PAPNU</name>
<evidence type="ECO:0000256" key="8">
    <source>
        <dbReference type="ARBA" id="ARBA00022801"/>
    </source>
</evidence>
<comment type="caution">
    <text evidence="13">The sequence shown here is derived from an EMBL/GenBank/DDBJ whole genome shotgun (WGS) entry which is preliminary data.</text>
</comment>
<keyword evidence="11" id="KW-0408">Iron</keyword>
<feature type="binding site" evidence="11">
    <location>
        <position position="185"/>
    </location>
    <ligand>
        <name>Fe cation</name>
        <dbReference type="ChEBI" id="CHEBI:24875"/>
        <label>2</label>
    </ligand>
</feature>
<evidence type="ECO:0000256" key="11">
    <source>
        <dbReference type="PIRSR" id="PIRSR000898-1"/>
    </source>
</evidence>
<dbReference type="PIRSF" id="PIRSF000898">
    <property type="entry name" value="Acid_Ptase_5"/>
    <property type="match status" value="1"/>
</dbReference>
<evidence type="ECO:0000256" key="10">
    <source>
        <dbReference type="ARBA" id="ARBA00023180"/>
    </source>
</evidence>
<dbReference type="GO" id="GO:0003993">
    <property type="term" value="F:acid phosphatase activity"/>
    <property type="evidence" value="ECO:0007669"/>
    <property type="project" value="UniProtKB-EC"/>
</dbReference>
<keyword evidence="6 11" id="KW-0479">Metal-binding</keyword>
<comment type="subcellular location">
    <subcellularLocation>
        <location evidence="2">Secreted</location>
    </subcellularLocation>
</comment>
<dbReference type="PANTHER" id="PTHR10161:SF36">
    <property type="entry name" value="PURPLE ACID PHOSPHATASE 3"/>
    <property type="match status" value="1"/>
</dbReference>
<comment type="cofactor">
    <cofactor evidence="11">
        <name>Fe cation</name>
        <dbReference type="ChEBI" id="CHEBI:24875"/>
    </cofactor>
    <text evidence="11">Binds 2 iron ions per subunit.</text>
</comment>
<dbReference type="SUPFAM" id="SSF56300">
    <property type="entry name" value="Metallo-dependent phosphatases"/>
    <property type="match status" value="1"/>
</dbReference>
<feature type="binding site" evidence="11">
    <location>
        <position position="56"/>
    </location>
    <ligand>
        <name>Fe cation</name>
        <dbReference type="ChEBI" id="CHEBI:24875"/>
        <label>2</label>
    </ligand>
</feature>
<keyword evidence="14" id="KW-1185">Reference proteome</keyword>
<feature type="domain" description="Calcineurin-like phosphoesterase" evidence="12">
    <location>
        <begin position="4"/>
        <end position="188"/>
    </location>
</feature>
<protein>
    <recommendedName>
        <fullName evidence="4">acid phosphatase</fullName>
        <ecNumber evidence="4">3.1.3.2</ecNumber>
    </recommendedName>
</protein>
<dbReference type="InterPro" id="IPR024927">
    <property type="entry name" value="Acid_PPase"/>
</dbReference>
<dbReference type="GO" id="GO:0046872">
    <property type="term" value="F:metal ion binding"/>
    <property type="evidence" value="ECO:0007669"/>
    <property type="project" value="UniProtKB-KW"/>
</dbReference>
<accession>A0AA41UUE2</accession>
<evidence type="ECO:0000256" key="9">
    <source>
        <dbReference type="ARBA" id="ARBA00022833"/>
    </source>
</evidence>